<proteinExistence type="predicted"/>
<comment type="caution">
    <text evidence="1">The sequence shown here is derived from an EMBL/GenBank/DDBJ whole genome shotgun (WGS) entry which is preliminary data.</text>
</comment>
<dbReference type="EMBL" id="JBJQND010000002">
    <property type="protein sequence ID" value="KAL3885380.1"/>
    <property type="molecule type" value="Genomic_DNA"/>
</dbReference>
<organism evidence="1 2">
    <name type="scientific">Sinanodonta woodiana</name>
    <name type="common">Chinese pond mussel</name>
    <name type="synonym">Anodonta woodiana</name>
    <dbReference type="NCBI Taxonomy" id="1069815"/>
    <lineage>
        <taxon>Eukaryota</taxon>
        <taxon>Metazoa</taxon>
        <taxon>Spiralia</taxon>
        <taxon>Lophotrochozoa</taxon>
        <taxon>Mollusca</taxon>
        <taxon>Bivalvia</taxon>
        <taxon>Autobranchia</taxon>
        <taxon>Heteroconchia</taxon>
        <taxon>Palaeoheterodonta</taxon>
        <taxon>Unionida</taxon>
        <taxon>Unionoidea</taxon>
        <taxon>Unionidae</taxon>
        <taxon>Unioninae</taxon>
        <taxon>Sinanodonta</taxon>
    </lineage>
</organism>
<evidence type="ECO:0000313" key="2">
    <source>
        <dbReference type="Proteomes" id="UP001634394"/>
    </source>
</evidence>
<dbReference type="Proteomes" id="UP001634394">
    <property type="component" value="Unassembled WGS sequence"/>
</dbReference>
<sequence length="157" mass="17617">MWQTANTLQSSRAVYHGVCGKMQIPCSLQGQYTMVYGAKCKYPAVFRVSISWCMWQNANTMQSSGSVYHDVCGKLQIPCSLHGQYTMMYVANCKCPAVFRVSIPWCMWQNANTLQSSRAVYHDACGKLQIPCSLQGQYTMVYVANYTYPAVFTGSIP</sequence>
<name>A0ABD3XH31_SINWO</name>
<gene>
    <name evidence="1" type="ORF">ACJMK2_025450</name>
</gene>
<protein>
    <submittedName>
        <fullName evidence="1">Uncharacterized protein</fullName>
    </submittedName>
</protein>
<evidence type="ECO:0000313" key="1">
    <source>
        <dbReference type="EMBL" id="KAL3885380.1"/>
    </source>
</evidence>
<reference evidence="1 2" key="1">
    <citation type="submission" date="2024-11" db="EMBL/GenBank/DDBJ databases">
        <title>Chromosome-level genome assembly of the freshwater bivalve Anodonta woodiana.</title>
        <authorList>
            <person name="Chen X."/>
        </authorList>
    </citation>
    <scope>NUCLEOTIDE SEQUENCE [LARGE SCALE GENOMIC DNA]</scope>
    <source>
        <strain evidence="1">MN2024</strain>
        <tissue evidence="1">Gills</tissue>
    </source>
</reference>
<keyword evidence="2" id="KW-1185">Reference proteome</keyword>
<dbReference type="AlphaFoldDB" id="A0ABD3XH31"/>
<accession>A0ABD3XH31</accession>